<accession>A0A7Z2ZIP7</accession>
<dbReference type="EMBL" id="CP051651">
    <property type="protein sequence ID" value="QJD69794.1"/>
    <property type="molecule type" value="Genomic_DNA"/>
</dbReference>
<protein>
    <submittedName>
        <fullName evidence="1">Uncharacterized protein</fullName>
    </submittedName>
</protein>
<reference evidence="1 2" key="2">
    <citation type="submission" date="2020-04" db="EMBL/GenBank/DDBJ databases">
        <authorList>
            <person name="Fomenkov A."/>
            <person name="Anton B.P."/>
            <person name="Roberts R.J."/>
        </authorList>
    </citation>
    <scope>NUCLEOTIDE SEQUENCE [LARGE SCALE GENOMIC DNA]</scope>
    <source>
        <strain evidence="1 2">NEB122</strain>
    </source>
</reference>
<sequence>MSGWTLADLPLQRAPVAAITGASPGGLDYDNALASAGANLVLIACNLDQREAAQQALFARYADAGMRVEWSTV</sequence>
<dbReference type="Proteomes" id="UP000503498">
    <property type="component" value="Chromosome"/>
</dbReference>
<gene>
    <name evidence="1" type="ORF">HG421_20285</name>
</gene>
<name>A0A7Z2ZIP7_XANCA</name>
<organism evidence="1 2">
    <name type="scientific">Xanthomonas campestris pv. badrii</name>
    <dbReference type="NCBI Taxonomy" id="149696"/>
    <lineage>
        <taxon>Bacteria</taxon>
        <taxon>Pseudomonadati</taxon>
        <taxon>Pseudomonadota</taxon>
        <taxon>Gammaproteobacteria</taxon>
        <taxon>Lysobacterales</taxon>
        <taxon>Lysobacteraceae</taxon>
        <taxon>Xanthomonas</taxon>
    </lineage>
</organism>
<dbReference type="RefSeq" id="WP_169707916.1">
    <property type="nucleotide sequence ID" value="NZ_CP051651.1"/>
</dbReference>
<reference evidence="1 2" key="1">
    <citation type="submission" date="2020-04" db="EMBL/GenBank/DDBJ databases">
        <title>Genome-Wide Identification of 5-Methylcytosine Sites in Bacterial Genomes By High-Throughput Sequencing of MspJI Restriction Fragments.</title>
        <authorList>
            <person name="Wu V."/>
        </authorList>
    </citation>
    <scope>NUCLEOTIDE SEQUENCE [LARGE SCALE GENOMIC DNA]</scope>
    <source>
        <strain evidence="1 2">NEB122</strain>
    </source>
</reference>
<evidence type="ECO:0000313" key="1">
    <source>
        <dbReference type="EMBL" id="QJD69794.1"/>
    </source>
</evidence>
<proteinExistence type="predicted"/>
<evidence type="ECO:0000313" key="2">
    <source>
        <dbReference type="Proteomes" id="UP000503498"/>
    </source>
</evidence>
<dbReference type="AlphaFoldDB" id="A0A7Z2ZIP7"/>